<proteinExistence type="predicted"/>
<feature type="domain" description="DUF4964" evidence="1">
    <location>
        <begin position="47"/>
        <end position="109"/>
    </location>
</feature>
<dbReference type="InterPro" id="IPR032515">
    <property type="entry name" value="DUF4964"/>
</dbReference>
<dbReference type="STRING" id="1465490.SAMN05444277_10724"/>
<dbReference type="Pfam" id="PF16335">
    <property type="entry name" value="GtaA_6_Hairpin"/>
    <property type="match status" value="1"/>
</dbReference>
<dbReference type="InterPro" id="IPR052743">
    <property type="entry name" value="Glutaminase_GtaA"/>
</dbReference>
<dbReference type="InterPro" id="IPR033433">
    <property type="entry name" value="GtaA_N"/>
</dbReference>
<dbReference type="InterPro" id="IPR032514">
    <property type="entry name" value="GtaA_central"/>
</dbReference>
<sequence length="843" mass="94247">MNDASCAEASLSFGEGMRVRSKFIKMRVLKIFILLFFSQQLFAQVTKAPAYPLITHNPYFCVWSFSDELNASPTKHWTGTNQSLIGLIKVDNKVYRFLGKEEKAPETILPASDEAAYNVKYTEELPAEGWMNASFDDSKWKTGAAPFSDNDRQAKTLWKSNNLWVRRTFTLNAIPDRKLYLKLFHDDNVEVYLNGEKVYSRNGWNNTAEYFEMDDAVKSKLIKGNNIIAIHVANTAGGQGLDFGLSVDPKPDASLNSIELAKQTGLDMNATQTAYTFTCGAVDLDVTFTSPLLINDLDIMTRPVSYISFKTKSNDGAQHNVQLYFGATTDLAVNVPAQAVNASQYNNGGLSLLKAGTVEQPILQKKGDNLRIDWGYVYIAAPLSLKPKQSITTIDDGLKNFVSNTSAKNISTGKQLMLNTVFPAEKVGTTATEKLVMVGYDDLYAVQYFHQNLKCWWKLKDGVTIEGVLNQSYKEYKDVLAKCDAINNMIWNDAVAAGGETYAKLCIMAYRQSIAAHAVTKSPDGEILFLSKENFSNGSINTVDITYPSAPLYLAYNPELIKGMLNGIFYYTESGNFKEAYAAHDLGTYPIANGQTYGEGMPVEESGNMIITTAALCKAQGNADYAKKHWKTLTQWVDFLMKDGFDPANQLCTDDFAGHLARNANLSAKAIVGIACYGMMADMLGDKATAQKYTDTAKAMALRWMKMDDVGDHYALTFDKGDTWSQKYNLVWDKVLDLNLFPQEVYDKEIRYYLTKQNKYGLPLDSRKTYTKSDWIMWTAGLTNNKADFDLLVNPIYRYATETPTRVPLSDWHETTDGRQVGFQARSVVGGYFMKVLKDKMAK</sequence>
<name>A0A1I5WVA0_9BACT</name>
<dbReference type="Gene3D" id="2.60.120.260">
    <property type="entry name" value="Galactose-binding domain-like"/>
    <property type="match status" value="1"/>
</dbReference>
<protein>
    <recommendedName>
        <fullName evidence="6">L-glutaminase</fullName>
    </recommendedName>
</protein>
<dbReference type="AlphaFoldDB" id="A0A1I5WVA0"/>
<dbReference type="Proteomes" id="UP000199031">
    <property type="component" value="Unassembled WGS sequence"/>
</dbReference>
<organism evidence="4 5">
    <name type="scientific">Parafilimonas terrae</name>
    <dbReference type="NCBI Taxonomy" id="1465490"/>
    <lineage>
        <taxon>Bacteria</taxon>
        <taxon>Pseudomonadati</taxon>
        <taxon>Bacteroidota</taxon>
        <taxon>Chitinophagia</taxon>
        <taxon>Chitinophagales</taxon>
        <taxon>Chitinophagaceae</taxon>
        <taxon>Parafilimonas</taxon>
    </lineage>
</organism>
<accession>A0A1I5WVA0</accession>
<feature type="domain" description="Glutaminase A central" evidence="2">
    <location>
        <begin position="499"/>
        <end position="835"/>
    </location>
</feature>
<evidence type="ECO:0000313" key="5">
    <source>
        <dbReference type="Proteomes" id="UP000199031"/>
    </source>
</evidence>
<reference evidence="4 5" key="1">
    <citation type="submission" date="2016-10" db="EMBL/GenBank/DDBJ databases">
        <authorList>
            <person name="de Groot N.N."/>
        </authorList>
    </citation>
    <scope>NUCLEOTIDE SEQUENCE [LARGE SCALE GENOMIC DNA]</scope>
    <source>
        <strain evidence="4 5">DSM 28286</strain>
    </source>
</reference>
<evidence type="ECO:0000313" key="4">
    <source>
        <dbReference type="EMBL" id="SFQ23609.1"/>
    </source>
</evidence>
<dbReference type="EMBL" id="FOXQ01000007">
    <property type="protein sequence ID" value="SFQ23609.1"/>
    <property type="molecule type" value="Genomic_DNA"/>
</dbReference>
<dbReference type="SUPFAM" id="SSF48208">
    <property type="entry name" value="Six-hairpin glycosidases"/>
    <property type="match status" value="1"/>
</dbReference>
<dbReference type="PANTHER" id="PTHR31987:SF1">
    <property type="entry name" value="GLUTAMINASE A"/>
    <property type="match status" value="1"/>
</dbReference>
<dbReference type="Pfam" id="PF16334">
    <property type="entry name" value="DUF4964"/>
    <property type="match status" value="1"/>
</dbReference>
<feature type="domain" description="Glutaminase A N-terminal" evidence="3">
    <location>
        <begin position="271"/>
        <end position="490"/>
    </location>
</feature>
<dbReference type="SUPFAM" id="SSF49785">
    <property type="entry name" value="Galactose-binding domain-like"/>
    <property type="match status" value="1"/>
</dbReference>
<dbReference type="InterPro" id="IPR008979">
    <property type="entry name" value="Galactose-bd-like_sf"/>
</dbReference>
<dbReference type="GO" id="GO:0005975">
    <property type="term" value="P:carbohydrate metabolic process"/>
    <property type="evidence" value="ECO:0007669"/>
    <property type="project" value="InterPro"/>
</dbReference>
<dbReference type="InterPro" id="IPR008928">
    <property type="entry name" value="6-hairpin_glycosidase_sf"/>
</dbReference>
<evidence type="ECO:0008006" key="6">
    <source>
        <dbReference type="Google" id="ProtNLM"/>
    </source>
</evidence>
<gene>
    <name evidence="4" type="ORF">SAMN05444277_10724</name>
</gene>
<evidence type="ECO:0000259" key="1">
    <source>
        <dbReference type="Pfam" id="PF16334"/>
    </source>
</evidence>
<dbReference type="Pfam" id="PF17168">
    <property type="entry name" value="DUF5127"/>
    <property type="match status" value="1"/>
</dbReference>
<keyword evidence="5" id="KW-1185">Reference proteome</keyword>
<evidence type="ECO:0000259" key="2">
    <source>
        <dbReference type="Pfam" id="PF16335"/>
    </source>
</evidence>
<dbReference type="PANTHER" id="PTHR31987">
    <property type="entry name" value="GLUTAMINASE A-RELATED"/>
    <property type="match status" value="1"/>
</dbReference>
<evidence type="ECO:0000259" key="3">
    <source>
        <dbReference type="Pfam" id="PF17168"/>
    </source>
</evidence>